<protein>
    <submittedName>
        <fullName evidence="1">Uncharacterized protein</fullName>
    </submittedName>
</protein>
<dbReference type="RefSeq" id="WP_311676098.1">
    <property type="nucleotide sequence ID" value="NZ_JAVREQ010000040.1"/>
</dbReference>
<evidence type="ECO:0000313" key="2">
    <source>
        <dbReference type="Proteomes" id="UP001183414"/>
    </source>
</evidence>
<proteinExistence type="predicted"/>
<accession>A0ABU2P2V1</accession>
<evidence type="ECO:0000313" key="1">
    <source>
        <dbReference type="EMBL" id="MDT0382517.1"/>
    </source>
</evidence>
<comment type="caution">
    <text evidence="1">The sequence shown here is derived from an EMBL/GenBank/DDBJ whole genome shotgun (WGS) entry which is preliminary data.</text>
</comment>
<dbReference type="EMBL" id="JAVREQ010000040">
    <property type="protein sequence ID" value="MDT0382517.1"/>
    <property type="molecule type" value="Genomic_DNA"/>
</dbReference>
<sequence length="48" mass="5492">MTLNADEHELLHRIARSPKPVAASDFFHTIHPPNFERSAAEEDPRRLA</sequence>
<gene>
    <name evidence="1" type="ORF">RM572_27545</name>
</gene>
<keyword evidence="2" id="KW-1185">Reference proteome</keyword>
<organism evidence="1 2">
    <name type="scientific">Streptomyces hazeniae</name>
    <dbReference type="NCBI Taxonomy" id="3075538"/>
    <lineage>
        <taxon>Bacteria</taxon>
        <taxon>Bacillati</taxon>
        <taxon>Actinomycetota</taxon>
        <taxon>Actinomycetes</taxon>
        <taxon>Kitasatosporales</taxon>
        <taxon>Streptomycetaceae</taxon>
        <taxon>Streptomyces</taxon>
    </lineage>
</organism>
<name>A0ABU2P2V1_9ACTN</name>
<reference evidence="2" key="1">
    <citation type="submission" date="2023-07" db="EMBL/GenBank/DDBJ databases">
        <title>30 novel species of actinomycetes from the DSMZ collection.</title>
        <authorList>
            <person name="Nouioui I."/>
        </authorList>
    </citation>
    <scope>NUCLEOTIDE SEQUENCE [LARGE SCALE GENOMIC DNA]</scope>
    <source>
        <strain evidence="2">DSM 42041</strain>
    </source>
</reference>
<dbReference type="Proteomes" id="UP001183414">
    <property type="component" value="Unassembled WGS sequence"/>
</dbReference>